<reference evidence="1" key="2">
    <citation type="submission" date="2020-08" db="EMBL/GenBank/DDBJ databases">
        <authorList>
            <person name="Chen M."/>
            <person name="Teng W."/>
            <person name="Zhao L."/>
            <person name="Hu C."/>
            <person name="Zhou Y."/>
            <person name="Han B."/>
            <person name="Song L."/>
            <person name="Shu W."/>
        </authorList>
    </citation>
    <scope>NUCLEOTIDE SEQUENCE</scope>
    <source>
        <strain evidence="1">FACHB-1277</strain>
    </source>
</reference>
<comment type="caution">
    <text evidence="1">The sequence shown here is derived from an EMBL/GenBank/DDBJ whole genome shotgun (WGS) entry which is preliminary data.</text>
</comment>
<dbReference type="EMBL" id="JACJPY010000003">
    <property type="protein sequence ID" value="MBD2148843.1"/>
    <property type="molecule type" value="Genomic_DNA"/>
</dbReference>
<evidence type="ECO:0000313" key="2">
    <source>
        <dbReference type="Proteomes" id="UP000631421"/>
    </source>
</evidence>
<proteinExistence type="predicted"/>
<gene>
    <name evidence="1" type="ORF">H6F44_01690</name>
</gene>
<keyword evidence="2" id="KW-1185">Reference proteome</keyword>
<sequence length="51" mass="5602">MASLTGNSEPNNPHTFRLRIVKVTPSSYSTQGCSNRHIAETKAFTEQSPPL</sequence>
<evidence type="ECO:0000313" key="1">
    <source>
        <dbReference type="EMBL" id="MBD2148843.1"/>
    </source>
</evidence>
<dbReference type="Proteomes" id="UP000631421">
    <property type="component" value="Unassembled WGS sequence"/>
</dbReference>
<name>A0A926UQE8_9CYAN</name>
<reference evidence="1" key="1">
    <citation type="journal article" date="2015" name="ISME J.">
        <title>Draft Genome Sequence of Streptomyces incarnatus NRRL8089, which Produces the Nucleoside Antibiotic Sinefungin.</title>
        <authorList>
            <person name="Oshima K."/>
            <person name="Hattori M."/>
            <person name="Shimizu H."/>
            <person name="Fukuda K."/>
            <person name="Nemoto M."/>
            <person name="Inagaki K."/>
            <person name="Tamura T."/>
        </authorList>
    </citation>
    <scope>NUCLEOTIDE SEQUENCE</scope>
    <source>
        <strain evidence="1">FACHB-1277</strain>
    </source>
</reference>
<dbReference type="AlphaFoldDB" id="A0A926UQE8"/>
<accession>A0A926UQE8</accession>
<dbReference type="RefSeq" id="WP_190349181.1">
    <property type="nucleotide sequence ID" value="NZ_JACJPY010000003.1"/>
</dbReference>
<organism evidence="1 2">
    <name type="scientific">Pseudanabaena cinerea FACHB-1277</name>
    <dbReference type="NCBI Taxonomy" id="2949581"/>
    <lineage>
        <taxon>Bacteria</taxon>
        <taxon>Bacillati</taxon>
        <taxon>Cyanobacteriota</taxon>
        <taxon>Cyanophyceae</taxon>
        <taxon>Pseudanabaenales</taxon>
        <taxon>Pseudanabaenaceae</taxon>
        <taxon>Pseudanabaena</taxon>
        <taxon>Pseudanabaena cinerea</taxon>
    </lineage>
</organism>
<protein>
    <submittedName>
        <fullName evidence="1">Uncharacterized protein</fullName>
    </submittedName>
</protein>